<name>A0A1W1Z664_9RHOB</name>
<evidence type="ECO:0000259" key="2">
    <source>
        <dbReference type="Pfam" id="PF17930"/>
    </source>
</evidence>
<dbReference type="InterPro" id="IPR043167">
    <property type="entry name" value="LpxI_C_sf"/>
</dbReference>
<dbReference type="Gene3D" id="3.40.50.20">
    <property type="match status" value="1"/>
</dbReference>
<keyword evidence="4" id="KW-1185">Reference proteome</keyword>
<sequence length="269" mass="27662">MAGRLGLLAGSGQLPPRILQAHPDAYCVTLNGMAHDLPNGAAREHRIEQLGALFDDLRAQGVTRVVMAGAMARPALDPAIFDAETAALATAFETALHHGDDGLLRHIVALFEERGFDVIGAHELVAGLTASAGMLCGPEPDDIAKADTERAAAVLSALSPFDLGQAAIVAGGLCLGIETLQGTDALLDMAAATQAERRPKAPGVLVKLPKHGQDLRVDMPSIGPRTIEGAKCAGLGGIVIAAGGVLILERDATLSAAKEAGIFLQARDV</sequence>
<proteinExistence type="predicted"/>
<dbReference type="OrthoDB" id="9789836at2"/>
<evidence type="ECO:0008006" key="5">
    <source>
        <dbReference type="Google" id="ProtNLM"/>
    </source>
</evidence>
<evidence type="ECO:0000259" key="1">
    <source>
        <dbReference type="Pfam" id="PF06230"/>
    </source>
</evidence>
<dbReference type="AlphaFoldDB" id="A0A1W1Z664"/>
<dbReference type="PANTHER" id="PTHR39962">
    <property type="entry name" value="BLL4848 PROTEIN"/>
    <property type="match status" value="1"/>
</dbReference>
<accession>A0A1W1Z664</accession>
<dbReference type="InterPro" id="IPR041255">
    <property type="entry name" value="LpxI_N"/>
</dbReference>
<organism evidence="3 4">
    <name type="scientific">Primorskyibacter flagellatus</name>
    <dbReference type="NCBI Taxonomy" id="1387277"/>
    <lineage>
        <taxon>Bacteria</taxon>
        <taxon>Pseudomonadati</taxon>
        <taxon>Pseudomonadota</taxon>
        <taxon>Alphaproteobacteria</taxon>
        <taxon>Rhodobacterales</taxon>
        <taxon>Roseobacteraceae</taxon>
        <taxon>Primorskyibacter</taxon>
    </lineage>
</organism>
<dbReference type="STRING" id="1387277.SAMN06295998_101280"/>
<dbReference type="Proteomes" id="UP000192330">
    <property type="component" value="Unassembled WGS sequence"/>
</dbReference>
<protein>
    <recommendedName>
        <fullName evidence="5">Phosphatidate cytidylyltransferase</fullName>
    </recommendedName>
</protein>
<evidence type="ECO:0000313" key="4">
    <source>
        <dbReference type="Proteomes" id="UP000192330"/>
    </source>
</evidence>
<dbReference type="PANTHER" id="PTHR39962:SF1">
    <property type="entry name" value="LPXI FAMILY PROTEIN"/>
    <property type="match status" value="1"/>
</dbReference>
<feature type="domain" description="LpxI N-terminal" evidence="2">
    <location>
        <begin position="4"/>
        <end position="127"/>
    </location>
</feature>
<reference evidence="3 4" key="1">
    <citation type="submission" date="2017-04" db="EMBL/GenBank/DDBJ databases">
        <authorList>
            <person name="Afonso C.L."/>
            <person name="Miller P.J."/>
            <person name="Scott M.A."/>
            <person name="Spackman E."/>
            <person name="Goraichik I."/>
            <person name="Dimitrov K.M."/>
            <person name="Suarez D.L."/>
            <person name="Swayne D.E."/>
        </authorList>
    </citation>
    <scope>NUCLEOTIDE SEQUENCE [LARGE SCALE GENOMIC DNA]</scope>
    <source>
        <strain evidence="3 4">CGMCC 1.12644</strain>
    </source>
</reference>
<dbReference type="Pfam" id="PF06230">
    <property type="entry name" value="LpxI_C"/>
    <property type="match status" value="1"/>
</dbReference>
<dbReference type="RefSeq" id="WP_084350008.1">
    <property type="nucleotide sequence ID" value="NZ_FWYD01000001.1"/>
</dbReference>
<gene>
    <name evidence="3" type="ORF">SAMN06295998_101280</name>
</gene>
<dbReference type="InterPro" id="IPR010415">
    <property type="entry name" value="LpxI_C"/>
</dbReference>
<feature type="domain" description="LpxI C-terminal" evidence="1">
    <location>
        <begin position="132"/>
        <end position="264"/>
    </location>
</feature>
<evidence type="ECO:0000313" key="3">
    <source>
        <dbReference type="EMBL" id="SMC43905.1"/>
    </source>
</evidence>
<dbReference type="Gene3D" id="3.40.140.80">
    <property type="match status" value="1"/>
</dbReference>
<dbReference type="EMBL" id="FWYD01000001">
    <property type="protein sequence ID" value="SMC43905.1"/>
    <property type="molecule type" value="Genomic_DNA"/>
</dbReference>
<dbReference type="Pfam" id="PF17930">
    <property type="entry name" value="LpxI_N"/>
    <property type="match status" value="1"/>
</dbReference>
<dbReference type="InterPro" id="IPR053174">
    <property type="entry name" value="LpxI"/>
</dbReference>